<proteinExistence type="predicted"/>
<keyword evidence="3" id="KW-1185">Reference proteome</keyword>
<dbReference type="Pfam" id="PF09515">
    <property type="entry name" value="Thia_YuaJ"/>
    <property type="match status" value="1"/>
</dbReference>
<evidence type="ECO:0000313" key="2">
    <source>
        <dbReference type="EMBL" id="KRN04809.1"/>
    </source>
</evidence>
<dbReference type="OrthoDB" id="9795813at2"/>
<protein>
    <submittedName>
        <fullName evidence="2">Proton-coupled thiamine transporter YuaJ</fullName>
    </submittedName>
</protein>
<dbReference type="GO" id="GO:0005886">
    <property type="term" value="C:plasma membrane"/>
    <property type="evidence" value="ECO:0007669"/>
    <property type="project" value="InterPro"/>
</dbReference>
<dbReference type="EMBL" id="AYZL01000006">
    <property type="protein sequence ID" value="KRN04809.1"/>
    <property type="molecule type" value="Genomic_DNA"/>
</dbReference>
<dbReference type="AlphaFoldDB" id="A0A0R2DL49"/>
<comment type="caution">
    <text evidence="2">The sequence shown here is derived from an EMBL/GenBank/DDBJ whole genome shotgun (WGS) entry which is preliminary data.</text>
</comment>
<keyword evidence="1" id="KW-1133">Transmembrane helix</keyword>
<evidence type="ECO:0000313" key="3">
    <source>
        <dbReference type="Proteomes" id="UP000051378"/>
    </source>
</evidence>
<dbReference type="Gene3D" id="1.10.1760.20">
    <property type="match status" value="1"/>
</dbReference>
<dbReference type="InterPro" id="IPR012651">
    <property type="entry name" value="Thia_Transptr_ThiT"/>
</dbReference>
<accession>A0A0R2DL49</accession>
<evidence type="ECO:0000256" key="1">
    <source>
        <dbReference type="SAM" id="Phobius"/>
    </source>
</evidence>
<feature type="transmembrane region" description="Helical" evidence="1">
    <location>
        <begin position="80"/>
        <end position="100"/>
    </location>
</feature>
<sequence>MMTTKVQLLTETAIMSALAIVFNYLVLFQMPQGGSVSLTFVPIILLSLKYGLLTGSISGLITGVISLVFGGYFLNPIQVLFDYILAFALIGLAGIFSAQFKKALKQKQSKKAGFTVIMGGLVGGIFSLISHFLAGIFFYQSFAPEGQPVWLYSLVYNSSYVIPDTILAIIIVLILINRIPSFFIKS</sequence>
<reference evidence="2 3" key="1">
    <citation type="journal article" date="2015" name="Genome Announc.">
        <title>Expanding the biotechnology potential of lactobacilli through comparative genomics of 213 strains and associated genera.</title>
        <authorList>
            <person name="Sun Z."/>
            <person name="Harris H.M."/>
            <person name="McCann A."/>
            <person name="Guo C."/>
            <person name="Argimon S."/>
            <person name="Zhang W."/>
            <person name="Yang X."/>
            <person name="Jeffery I.B."/>
            <person name="Cooney J.C."/>
            <person name="Kagawa T.F."/>
            <person name="Liu W."/>
            <person name="Song Y."/>
            <person name="Salvetti E."/>
            <person name="Wrobel A."/>
            <person name="Rasinkangas P."/>
            <person name="Parkhill J."/>
            <person name="Rea M.C."/>
            <person name="O'Sullivan O."/>
            <person name="Ritari J."/>
            <person name="Douillard F.P."/>
            <person name="Paul Ross R."/>
            <person name="Yang R."/>
            <person name="Briner A.E."/>
            <person name="Felis G.E."/>
            <person name="de Vos W.M."/>
            <person name="Barrangou R."/>
            <person name="Klaenhammer T.R."/>
            <person name="Caufield P.W."/>
            <person name="Cui Y."/>
            <person name="Zhang H."/>
            <person name="O'Toole P.W."/>
        </authorList>
    </citation>
    <scope>NUCLEOTIDE SEQUENCE [LARGE SCALE GENOMIC DNA]</scope>
    <source>
        <strain evidence="2 3">DSM 23037</strain>
    </source>
</reference>
<feature type="transmembrane region" description="Helical" evidence="1">
    <location>
        <begin position="159"/>
        <end position="176"/>
    </location>
</feature>
<feature type="transmembrane region" description="Helical" evidence="1">
    <location>
        <begin position="12"/>
        <end position="30"/>
    </location>
</feature>
<dbReference type="STRING" id="1423744.FC86_GL001166"/>
<keyword evidence="1" id="KW-0472">Membrane</keyword>
<organism evidence="2 3">
    <name type="scientific">Holzapfeliella floricola DSM 23037 = JCM 16512</name>
    <dbReference type="NCBI Taxonomy" id="1423744"/>
    <lineage>
        <taxon>Bacteria</taxon>
        <taxon>Bacillati</taxon>
        <taxon>Bacillota</taxon>
        <taxon>Bacilli</taxon>
        <taxon>Lactobacillales</taxon>
        <taxon>Lactobacillaceae</taxon>
        <taxon>Holzapfeliella</taxon>
    </lineage>
</organism>
<gene>
    <name evidence="2" type="ORF">FC86_GL001166</name>
</gene>
<keyword evidence="1" id="KW-0812">Transmembrane</keyword>
<dbReference type="GO" id="GO:0015234">
    <property type="term" value="F:thiamine transmembrane transporter activity"/>
    <property type="evidence" value="ECO:0007669"/>
    <property type="project" value="InterPro"/>
</dbReference>
<dbReference type="Proteomes" id="UP000051378">
    <property type="component" value="Unassembled WGS sequence"/>
</dbReference>
<dbReference type="RefSeq" id="WP_056974125.1">
    <property type="nucleotide sequence ID" value="NZ_AYZL01000006.1"/>
</dbReference>
<feature type="transmembrane region" description="Helical" evidence="1">
    <location>
        <begin position="112"/>
        <end position="139"/>
    </location>
</feature>
<feature type="transmembrane region" description="Helical" evidence="1">
    <location>
        <begin position="50"/>
        <end position="74"/>
    </location>
</feature>
<name>A0A0R2DL49_9LACO</name>
<dbReference type="NCBIfam" id="TIGR02357">
    <property type="entry name" value="ECF_ThiT_YuaJ"/>
    <property type="match status" value="1"/>
</dbReference>
<dbReference type="PATRIC" id="fig|1423744.4.peg.1196"/>